<dbReference type="InterPro" id="IPR052426">
    <property type="entry name" value="Plant_dev_regulator"/>
</dbReference>
<evidence type="ECO:0000259" key="9">
    <source>
        <dbReference type="PROSITE" id="PS50157"/>
    </source>
</evidence>
<reference evidence="10" key="1">
    <citation type="submission" date="2019-10" db="EMBL/GenBank/DDBJ databases">
        <authorList>
            <person name="Zhang R."/>
            <person name="Pan Y."/>
            <person name="Wang J."/>
            <person name="Ma R."/>
            <person name="Yu S."/>
        </authorList>
    </citation>
    <scope>NUCLEOTIDE SEQUENCE</scope>
    <source>
        <strain evidence="10">LA-IB0</strain>
        <tissue evidence="10">Leaf</tissue>
    </source>
</reference>
<protein>
    <recommendedName>
        <fullName evidence="9">C2H2-type domain-containing protein</fullName>
    </recommendedName>
</protein>
<keyword evidence="2" id="KW-0479">Metal-binding</keyword>
<evidence type="ECO:0000256" key="5">
    <source>
        <dbReference type="ARBA" id="ARBA00023015"/>
    </source>
</evidence>
<organism evidence="10 11">
    <name type="scientific">Buddleja alternifolia</name>
    <dbReference type="NCBI Taxonomy" id="168488"/>
    <lineage>
        <taxon>Eukaryota</taxon>
        <taxon>Viridiplantae</taxon>
        <taxon>Streptophyta</taxon>
        <taxon>Embryophyta</taxon>
        <taxon>Tracheophyta</taxon>
        <taxon>Spermatophyta</taxon>
        <taxon>Magnoliopsida</taxon>
        <taxon>eudicotyledons</taxon>
        <taxon>Gunneridae</taxon>
        <taxon>Pentapetalae</taxon>
        <taxon>asterids</taxon>
        <taxon>lamiids</taxon>
        <taxon>Lamiales</taxon>
        <taxon>Scrophulariaceae</taxon>
        <taxon>Buddlejeae</taxon>
        <taxon>Buddleja</taxon>
    </lineage>
</organism>
<dbReference type="InterPro" id="IPR000668">
    <property type="entry name" value="Peptidase_C1A_C"/>
</dbReference>
<evidence type="ECO:0000256" key="7">
    <source>
        <dbReference type="ARBA" id="ARBA00023242"/>
    </source>
</evidence>
<evidence type="ECO:0000256" key="8">
    <source>
        <dbReference type="PROSITE-ProRule" id="PRU00042"/>
    </source>
</evidence>
<keyword evidence="7" id="KW-0539">Nucleus</keyword>
<comment type="subcellular location">
    <subcellularLocation>
        <location evidence="1">Nucleus</location>
    </subcellularLocation>
</comment>
<keyword evidence="3 8" id="KW-0863">Zinc-finger</keyword>
<dbReference type="SMART" id="SM00355">
    <property type="entry name" value="ZnF_C2H2"/>
    <property type="match status" value="1"/>
</dbReference>
<dbReference type="InterPro" id="IPR013087">
    <property type="entry name" value="Znf_C2H2_type"/>
</dbReference>
<evidence type="ECO:0000313" key="10">
    <source>
        <dbReference type="EMBL" id="KAG8374345.1"/>
    </source>
</evidence>
<feature type="domain" description="C2H2-type" evidence="9">
    <location>
        <begin position="35"/>
        <end position="62"/>
    </location>
</feature>
<dbReference type="AlphaFoldDB" id="A0AAV6WZ84"/>
<dbReference type="Proteomes" id="UP000826271">
    <property type="component" value="Unassembled WGS sequence"/>
</dbReference>
<keyword evidence="11" id="KW-1185">Reference proteome</keyword>
<dbReference type="Gene3D" id="3.90.70.10">
    <property type="entry name" value="Cysteine proteinases"/>
    <property type="match status" value="1"/>
</dbReference>
<dbReference type="SUPFAM" id="SSF57667">
    <property type="entry name" value="beta-beta-alpha zinc fingers"/>
    <property type="match status" value="1"/>
</dbReference>
<evidence type="ECO:0000313" key="11">
    <source>
        <dbReference type="Proteomes" id="UP000826271"/>
    </source>
</evidence>
<dbReference type="PROSITE" id="PS00028">
    <property type="entry name" value="ZINC_FINGER_C2H2_1"/>
    <property type="match status" value="1"/>
</dbReference>
<accession>A0AAV6WZ84</accession>
<dbReference type="EMBL" id="WHWC01000011">
    <property type="protein sequence ID" value="KAG8374345.1"/>
    <property type="molecule type" value="Genomic_DNA"/>
</dbReference>
<evidence type="ECO:0000256" key="6">
    <source>
        <dbReference type="ARBA" id="ARBA00023163"/>
    </source>
</evidence>
<name>A0AAV6WZ84_9LAMI</name>
<sequence>MDMDSSLSENSDQTIKWSHLHFSQNYNLGYIRSSYRCSFCKRGFSNAQALGGHMNVHRKDRAKLKEFSGENLLLSLDMATGKSENISPKEESDTKKAGISDEKVENFITHLPTLMEEAPSVSADCFDHHGKTRKMEMINDELDLELRLGVLEPHDHSKTGCDEGDKVDVYKYIIRNGGFCWAFAVVDAIEGVNKIVLGSLITLSKKQLLDCDHCTRVCDGRDETDVYKYIIGNGGSCWAFAVVAAVEDVNKIVTGSLVTPSHNNNWIVTTMLRAMIEEMRLMLISTLSAMKISTRMKITRIRVVVAVASQPVCASIAGVGHYSFSVFTDVGVDTLNTVCV</sequence>
<dbReference type="Pfam" id="PF00112">
    <property type="entry name" value="Peptidase_C1"/>
    <property type="match status" value="1"/>
</dbReference>
<dbReference type="GO" id="GO:0008270">
    <property type="term" value="F:zinc ion binding"/>
    <property type="evidence" value="ECO:0007669"/>
    <property type="project" value="UniProtKB-KW"/>
</dbReference>
<evidence type="ECO:0000256" key="1">
    <source>
        <dbReference type="ARBA" id="ARBA00004123"/>
    </source>
</evidence>
<dbReference type="InterPro" id="IPR036236">
    <property type="entry name" value="Znf_C2H2_sf"/>
</dbReference>
<keyword evidence="4" id="KW-0862">Zinc</keyword>
<comment type="caution">
    <text evidence="10">The sequence shown here is derived from an EMBL/GenBank/DDBJ whole genome shotgun (WGS) entry which is preliminary data.</text>
</comment>
<keyword evidence="6" id="KW-0804">Transcription</keyword>
<dbReference type="SUPFAM" id="SSF54001">
    <property type="entry name" value="Cysteine proteinases"/>
    <property type="match status" value="2"/>
</dbReference>
<evidence type="ECO:0000256" key="4">
    <source>
        <dbReference type="ARBA" id="ARBA00022833"/>
    </source>
</evidence>
<evidence type="ECO:0000256" key="2">
    <source>
        <dbReference type="ARBA" id="ARBA00022723"/>
    </source>
</evidence>
<dbReference type="PANTHER" id="PTHR45801:SF111">
    <property type="entry name" value="C2H2 AND C2HC ZINC FINGERS SUPERFAMILY PROTEIN"/>
    <property type="match status" value="1"/>
</dbReference>
<dbReference type="PROSITE" id="PS50157">
    <property type="entry name" value="ZINC_FINGER_C2H2_2"/>
    <property type="match status" value="1"/>
</dbReference>
<dbReference type="GO" id="GO:0006508">
    <property type="term" value="P:proteolysis"/>
    <property type="evidence" value="ECO:0007669"/>
    <property type="project" value="InterPro"/>
</dbReference>
<proteinExistence type="predicted"/>
<evidence type="ECO:0000256" key="3">
    <source>
        <dbReference type="ARBA" id="ARBA00022771"/>
    </source>
</evidence>
<dbReference type="GO" id="GO:0005634">
    <property type="term" value="C:nucleus"/>
    <property type="evidence" value="ECO:0007669"/>
    <property type="project" value="UniProtKB-SubCell"/>
</dbReference>
<dbReference type="Gene3D" id="3.30.160.60">
    <property type="entry name" value="Classic Zinc Finger"/>
    <property type="match status" value="1"/>
</dbReference>
<keyword evidence="5" id="KW-0805">Transcription regulation</keyword>
<dbReference type="PANTHER" id="PTHR45801">
    <property type="entry name" value="OS07G0101800 PROTEIN"/>
    <property type="match status" value="1"/>
</dbReference>
<gene>
    <name evidence="10" type="ORF">BUALT_Bualt11G0122100</name>
</gene>
<dbReference type="Pfam" id="PF13912">
    <property type="entry name" value="zf-C2H2_6"/>
    <property type="match status" value="1"/>
</dbReference>
<dbReference type="GO" id="GO:0008234">
    <property type="term" value="F:cysteine-type peptidase activity"/>
    <property type="evidence" value="ECO:0007669"/>
    <property type="project" value="InterPro"/>
</dbReference>
<dbReference type="InterPro" id="IPR038765">
    <property type="entry name" value="Papain-like_cys_pep_sf"/>
</dbReference>